<keyword evidence="2" id="KW-0496">Mitochondrion</keyword>
<dbReference type="AlphaFoldDB" id="A0A7R7YC56"/>
<name>A0A7R7YC56_9GAST</name>
<feature type="transmembrane region" description="Helical" evidence="1">
    <location>
        <begin position="6"/>
        <end position="29"/>
    </location>
</feature>
<keyword evidence="1" id="KW-0812">Transmembrane</keyword>
<dbReference type="EMBL" id="AB028238">
    <property type="protein sequence ID" value="BCP51382.1"/>
    <property type="molecule type" value="Genomic_DNA"/>
</dbReference>
<evidence type="ECO:0000313" key="2">
    <source>
        <dbReference type="EMBL" id="BCP51382.1"/>
    </source>
</evidence>
<gene>
    <name evidence="2" type="primary">ATPase8</name>
</gene>
<proteinExistence type="predicted"/>
<accession>A0A7R7YC56</accession>
<geneLocation type="mitochondrion" evidence="2"/>
<keyword evidence="1" id="KW-0472">Membrane</keyword>
<sequence length="53" mass="6087">MPHLSPSMWAVSLFLIFIFLLIIMSTIFMSTSLKVEVPSLSTKSTKNMFNFMK</sequence>
<evidence type="ECO:0000256" key="1">
    <source>
        <dbReference type="SAM" id="Phobius"/>
    </source>
</evidence>
<reference evidence="2" key="1">
    <citation type="submission" date="1999-06" db="EMBL/GenBank/DDBJ databases">
        <title>Valvata hokkaidoensis mitochondrial genome, complete sequence.</title>
        <authorList>
            <person name="Kurabayashi A."/>
            <person name="Ueshima R."/>
        </authorList>
    </citation>
    <scope>NUCLEOTIDE SEQUENCE</scope>
</reference>
<keyword evidence="1" id="KW-1133">Transmembrane helix</keyword>
<organism evidence="2">
    <name type="scientific">Valvata hokkaidoensis</name>
    <dbReference type="NCBI Taxonomy" id="96458"/>
    <lineage>
        <taxon>Eukaryota</taxon>
        <taxon>Metazoa</taxon>
        <taxon>Spiralia</taxon>
        <taxon>Lophotrochozoa</taxon>
        <taxon>Mollusca</taxon>
        <taxon>Gastropoda</taxon>
        <taxon>Heterobranchia</taxon>
        <taxon>lower Heterobranchia</taxon>
        <taxon>Valvatoidea</taxon>
        <taxon>Valvatidae</taxon>
        <taxon>Valvata</taxon>
    </lineage>
</organism>
<protein>
    <submittedName>
        <fullName evidence="2">ATPase8 protein</fullName>
    </submittedName>
</protein>